<name>A0A0H5R8D2_9EUKA</name>
<dbReference type="EMBL" id="HACM01009951">
    <property type="protein sequence ID" value="CRZ10393.1"/>
    <property type="molecule type" value="Transcribed_RNA"/>
</dbReference>
<feature type="transmembrane region" description="Helical" evidence="1">
    <location>
        <begin position="12"/>
        <end position="33"/>
    </location>
</feature>
<accession>A0A0H5R8D2</accession>
<evidence type="ECO:0000256" key="1">
    <source>
        <dbReference type="SAM" id="Phobius"/>
    </source>
</evidence>
<keyword evidence="1" id="KW-0812">Transmembrane</keyword>
<proteinExistence type="predicted"/>
<sequence>MKTNYDRSPGGYRVHWGIFLIGVGAFVLLLQLYHQSEEAVRQHTLSTLNERIGIAESLLIHPPTGCHLLPRANMFAKDFFQNLEPDHAPDFSLLSAWLKPEYPSAVVAPREIPEIYKDAFTMGGSIPVTEFYFNQAYLGNIEQLPSNVWTKVSVEEYMESTKTTAKYGSDGLNINIGLEKYNIFVAGKRGIVIGSEHPWVEAMALRAGSGPILTVEFGKIVSEHPMISTMVPKEFTEKFLNGAIKPFDYGISFSSLEHDGLGRYGDILNPIGDLQSMAKALSYIKPGGFFFLGLMNGDDSLAFNAHRVYGKIRMPKIMAGWHFVDVIMGGGQHLVIMQNRNGCL</sequence>
<dbReference type="InterPro" id="IPR004951">
    <property type="entry name" value="DUF268_CAE_spp"/>
</dbReference>
<dbReference type="Pfam" id="PF03269">
    <property type="entry name" value="DUF268"/>
    <property type="match status" value="1"/>
</dbReference>
<protein>
    <submittedName>
        <fullName evidence="2">Uncharacterized protein</fullName>
    </submittedName>
</protein>
<reference evidence="2" key="1">
    <citation type="submission" date="2015-04" db="EMBL/GenBank/DDBJ databases">
        <title>The genome sequence of the plant pathogenic Rhizarian Plasmodiophora brassicae reveals insights in its biotrophic life cycle and the origin of chitin synthesis.</title>
        <authorList>
            <person name="Schwelm A."/>
            <person name="Fogelqvist J."/>
            <person name="Knaust A."/>
            <person name="Julke S."/>
            <person name="Lilja T."/>
            <person name="Dhandapani V."/>
            <person name="Bonilla-Rosso G."/>
            <person name="Karlsson M."/>
            <person name="Shevchenko A."/>
            <person name="Choi S.R."/>
            <person name="Kim H.G."/>
            <person name="Park J.Y."/>
            <person name="Lim Y.P."/>
            <person name="Ludwig-Muller J."/>
            <person name="Dixelius C."/>
        </authorList>
    </citation>
    <scope>NUCLEOTIDE SEQUENCE</scope>
    <source>
        <tissue evidence="2">Potato root galls</tissue>
    </source>
</reference>
<keyword evidence="1" id="KW-0472">Membrane</keyword>
<organism evidence="2">
    <name type="scientific">Spongospora subterranea</name>
    <dbReference type="NCBI Taxonomy" id="70186"/>
    <lineage>
        <taxon>Eukaryota</taxon>
        <taxon>Sar</taxon>
        <taxon>Rhizaria</taxon>
        <taxon>Endomyxa</taxon>
        <taxon>Phytomyxea</taxon>
        <taxon>Plasmodiophorida</taxon>
        <taxon>Plasmodiophoridae</taxon>
        <taxon>Spongospora</taxon>
    </lineage>
</organism>
<keyword evidence="1" id="KW-1133">Transmembrane helix</keyword>
<evidence type="ECO:0000313" key="2">
    <source>
        <dbReference type="EMBL" id="CRZ10393.1"/>
    </source>
</evidence>
<dbReference type="AlphaFoldDB" id="A0A0H5R8D2"/>